<name>A0ABS0EQ27_9BURK</name>
<protein>
    <submittedName>
        <fullName evidence="1">PRC-barrel domain-containing protein</fullName>
    </submittedName>
</protein>
<organism evidence="1 2">
    <name type="scientific">Herminiimonas contaminans</name>
    <dbReference type="NCBI Taxonomy" id="1111140"/>
    <lineage>
        <taxon>Bacteria</taxon>
        <taxon>Pseudomonadati</taxon>
        <taxon>Pseudomonadota</taxon>
        <taxon>Betaproteobacteria</taxon>
        <taxon>Burkholderiales</taxon>
        <taxon>Oxalobacteraceae</taxon>
        <taxon>Herminiimonas</taxon>
    </lineage>
</organism>
<sequence>MIRFKHTKEVIGREVTHKGMRAGLVTEVRHNIPNGRLYAFVQPHNPGDSERRLPIDELEYFENK</sequence>
<accession>A0ABS0EQ27</accession>
<dbReference type="Proteomes" id="UP000657372">
    <property type="component" value="Unassembled WGS sequence"/>
</dbReference>
<keyword evidence="2" id="KW-1185">Reference proteome</keyword>
<evidence type="ECO:0000313" key="2">
    <source>
        <dbReference type="Proteomes" id="UP000657372"/>
    </source>
</evidence>
<proteinExistence type="predicted"/>
<comment type="caution">
    <text evidence="1">The sequence shown here is derived from an EMBL/GenBank/DDBJ whole genome shotgun (WGS) entry which is preliminary data.</text>
</comment>
<dbReference type="EMBL" id="JADOEL010000003">
    <property type="protein sequence ID" value="MBF8176941.1"/>
    <property type="molecule type" value="Genomic_DNA"/>
</dbReference>
<gene>
    <name evidence="1" type="ORF">IXC47_04505</name>
</gene>
<evidence type="ECO:0000313" key="1">
    <source>
        <dbReference type="EMBL" id="MBF8176941.1"/>
    </source>
</evidence>
<reference evidence="1 2" key="1">
    <citation type="submission" date="2020-11" db="EMBL/GenBank/DDBJ databases">
        <title>WGS of Herminiimonas contaminans strain Marseille-Q4544 isolated from planarians Schmidtea mediterranea.</title>
        <authorList>
            <person name="Kangale L."/>
        </authorList>
    </citation>
    <scope>NUCLEOTIDE SEQUENCE [LARGE SCALE GENOMIC DNA]</scope>
    <source>
        <strain evidence="1 2">Marseille-Q4544</strain>
    </source>
</reference>
<dbReference type="RefSeq" id="WP_195874845.1">
    <property type="nucleotide sequence ID" value="NZ_JADOEL010000003.1"/>
</dbReference>